<dbReference type="AlphaFoldDB" id="L0A770"/>
<dbReference type="HOGENOM" id="CLU_3024628_0_0_0"/>
<protein>
    <submittedName>
        <fullName evidence="1">Uncharacterized protein</fullName>
    </submittedName>
</protein>
<evidence type="ECO:0000313" key="1">
    <source>
        <dbReference type="EMBL" id="AFZ69656.1"/>
    </source>
</evidence>
<accession>L0A770</accession>
<sequence length="55" mass="5680">MGSVRAAPGMATRVDSSEDQARAWITLPSEKVTCALYTLSIPVTASTLLGVTVVG</sequence>
<dbReference type="EMBL" id="CP003383">
    <property type="protein sequence ID" value="AFZ69656.1"/>
    <property type="molecule type" value="Genomic_DNA"/>
</dbReference>
<dbReference type="KEGG" id="dpd:Deipe_4315"/>
<dbReference type="Proteomes" id="UP000010467">
    <property type="component" value="Plasmid pDEIPE01"/>
</dbReference>
<organism evidence="1 2">
    <name type="scientific">Deinococcus peraridilitoris (strain DSM 19664 / LMG 22246 / CIP 109416 / KR-200)</name>
    <dbReference type="NCBI Taxonomy" id="937777"/>
    <lineage>
        <taxon>Bacteria</taxon>
        <taxon>Thermotogati</taxon>
        <taxon>Deinococcota</taxon>
        <taxon>Deinococci</taxon>
        <taxon>Deinococcales</taxon>
        <taxon>Deinococcaceae</taxon>
        <taxon>Deinococcus</taxon>
    </lineage>
</organism>
<name>L0A770_DEIPD</name>
<gene>
    <name evidence="1" type="ordered locus">Deipe_4315</name>
</gene>
<evidence type="ECO:0000313" key="2">
    <source>
        <dbReference type="Proteomes" id="UP000010467"/>
    </source>
</evidence>
<proteinExistence type="predicted"/>
<keyword evidence="1" id="KW-0614">Plasmid</keyword>
<reference evidence="2" key="1">
    <citation type="submission" date="2012-03" db="EMBL/GenBank/DDBJ databases">
        <title>Complete sequence of plasmid 1 of Deinococcus peraridilitoris DSM 19664.</title>
        <authorList>
            <person name="Lucas S."/>
            <person name="Copeland A."/>
            <person name="Lapidus A."/>
            <person name="Glavina del Rio T."/>
            <person name="Dalin E."/>
            <person name="Tice H."/>
            <person name="Bruce D."/>
            <person name="Goodwin L."/>
            <person name="Pitluck S."/>
            <person name="Peters L."/>
            <person name="Mikhailova N."/>
            <person name="Lu M."/>
            <person name="Kyrpides N."/>
            <person name="Mavromatis K."/>
            <person name="Ivanova N."/>
            <person name="Brettin T."/>
            <person name="Detter J.C."/>
            <person name="Han C."/>
            <person name="Larimer F."/>
            <person name="Land M."/>
            <person name="Hauser L."/>
            <person name="Markowitz V."/>
            <person name="Cheng J.-F."/>
            <person name="Hugenholtz P."/>
            <person name="Woyke T."/>
            <person name="Wu D."/>
            <person name="Pukall R."/>
            <person name="Steenblock K."/>
            <person name="Brambilla E."/>
            <person name="Klenk H.-P."/>
            <person name="Eisen J.A."/>
        </authorList>
    </citation>
    <scope>NUCLEOTIDE SEQUENCE [LARGE SCALE GENOMIC DNA]</scope>
    <source>
        <strain evidence="2">DSM 19664 / LMG 22246 / CIP 109416 / KR-200</strain>
        <plasmid evidence="2">Plasmid pDEIPE01</plasmid>
    </source>
</reference>
<geneLocation type="plasmid" evidence="1 2">
    <name>pDEIPE01</name>
</geneLocation>
<keyword evidence="2" id="KW-1185">Reference proteome</keyword>